<dbReference type="EC" id="3.4.11.2" evidence="1"/>
<dbReference type="EMBL" id="JAWDIE010000006">
    <property type="protein sequence ID" value="MEJ7137900.1"/>
    <property type="molecule type" value="Genomic_DNA"/>
</dbReference>
<name>A0ACC6P148_9BURK</name>
<gene>
    <name evidence="1" type="primary">pepN</name>
    <name evidence="1" type="ORF">RV045_05560</name>
</gene>
<evidence type="ECO:0000313" key="2">
    <source>
        <dbReference type="Proteomes" id="UP001364695"/>
    </source>
</evidence>
<keyword evidence="1" id="KW-0378">Hydrolase</keyword>
<accession>A0ACC6P148</accession>
<sequence>MTAASTAPADTGVVRRQDYTPPAFHIRETHLSFDLDTAKTRVASRLRIEPQAHAAGQPLVLDGEGLTLLRVQINGDSVSFRQEGDTLTIDSVPAEPFWLELRNTVAPDKNTELSGLYASSGGLFTQCEAQGFRRITFYLDRPDVMSVFTVTLRGDTARFPVMLSNGNLVSQSDLPEGRHEAVWHDPHPKPCYLFALVAADLVCREQQVRSRSGRDHLLQIYVRAGDLDKTEHAMQSLMASIAWDEHRFGLSLDLERFMIVAVPDFNMGAMENKGLNIFNTRYVLAKPATATDADFDGIESVVAHEYFHNWTGNRITCRDWFQLSLKEGLTVFRDQEFSMDMAGSASARAVRRLADVRQLRALQFPEDDSPMAHPVRPDSYVAIDNFYTMTVYEKGAEVVRMMQTLVGRDGFRKGMDLYFQRHDGQAVTCDDFAQAIADANPDSALAQQLDRFKVWYAQAGTPRLHARGQHDAAAQTYTLTLTQSNPTAVRVHGQEKAALIPVRLGLLDASGRALPLQRAGSDAPAVQEELVVLTEAQTTLTWTGIAQPPVPSLLRGFSAPVLLQDDLSADDRLLLLAHDADAFNRCEAAQRLLLDQGLAALEQTSPLPPLSPRLVDALRAVLRDPSLDAAFKAQVLSQPAQAQWAQALSERGRLVDPQAIHRTHSAITAQLAQQLWDDWLAAFDASQISAAYAPTAQQAGQRELAHLALLHIAVEAQRRGDAIWPGRIYQRFKDAGNMTDRMGALLALQAAGHPLFDQALARFYELFKGDALVLDKWFALQARTPEPVDGAPGVALARVRQLLQHPDFSLANPNRARSLIFSYCMNPAGLHLPGGEGYAFWADQVLALSPRNPQVASRLARMLERWRVLAPPWQDAARAALERVAQADLPSDVREVIARALAPQSSAD</sequence>
<organism evidence="1 2">
    <name type="scientific">Amphibiibacter pelophylacis</name>
    <dbReference type="NCBI Taxonomy" id="1799477"/>
    <lineage>
        <taxon>Bacteria</taxon>
        <taxon>Pseudomonadati</taxon>
        <taxon>Pseudomonadota</taxon>
        <taxon>Betaproteobacteria</taxon>
        <taxon>Burkholderiales</taxon>
        <taxon>Sphaerotilaceae</taxon>
        <taxon>Amphibiibacter</taxon>
    </lineage>
</organism>
<dbReference type="Proteomes" id="UP001364695">
    <property type="component" value="Unassembled WGS sequence"/>
</dbReference>
<keyword evidence="1" id="KW-0645">Protease</keyword>
<evidence type="ECO:0000313" key="1">
    <source>
        <dbReference type="EMBL" id="MEJ7137900.1"/>
    </source>
</evidence>
<proteinExistence type="predicted"/>
<reference evidence="1" key="1">
    <citation type="submission" date="2023-10" db="EMBL/GenBank/DDBJ databases">
        <title>Amphibacter perezi, gen. nov., sp. nov. a novel taxa of the family Comamonadaceae, class Betaproteobacteria isolated from the skin microbiota of Pelophylax perezi from different populations.</title>
        <authorList>
            <person name="Costa S."/>
            <person name="Proenca D.N."/>
            <person name="Lopes I."/>
            <person name="Morais P.V."/>
        </authorList>
    </citation>
    <scope>NUCLEOTIDE SEQUENCE</scope>
    <source>
        <strain evidence="1">SL12-8</strain>
    </source>
</reference>
<protein>
    <submittedName>
        <fullName evidence="1">Aminopeptidase N</fullName>
        <ecNumber evidence="1">3.4.11.2</ecNumber>
    </submittedName>
</protein>
<keyword evidence="1" id="KW-0031">Aminopeptidase</keyword>
<comment type="caution">
    <text evidence="1">The sequence shown here is derived from an EMBL/GenBank/DDBJ whole genome shotgun (WGS) entry which is preliminary data.</text>
</comment>
<keyword evidence="2" id="KW-1185">Reference proteome</keyword>